<dbReference type="NCBIfam" id="NF003745">
    <property type="entry name" value="PRK05342.1"/>
    <property type="match status" value="1"/>
</dbReference>
<protein>
    <recommendedName>
        <fullName evidence="6">ATP-dependent Clp protease ATP-binding subunit ClpX</fullName>
    </recommendedName>
</protein>
<keyword evidence="10" id="KW-0378">Hydrolase</keyword>
<gene>
    <name evidence="6" type="primary">clpX</name>
    <name evidence="10" type="ORF">AN216_14950</name>
</gene>
<evidence type="ECO:0000256" key="8">
    <source>
        <dbReference type="SAM" id="MobiDB-lite"/>
    </source>
</evidence>
<dbReference type="InterPro" id="IPR003959">
    <property type="entry name" value="ATPase_AAA_core"/>
</dbReference>
<dbReference type="GO" id="GO:0009376">
    <property type="term" value="C:HslUV protease complex"/>
    <property type="evidence" value="ECO:0007669"/>
    <property type="project" value="TreeGrafter"/>
</dbReference>
<dbReference type="SUPFAM" id="SSF57716">
    <property type="entry name" value="Glucocorticoid receptor-like (DNA-binding domain)"/>
    <property type="match status" value="1"/>
</dbReference>
<dbReference type="SMART" id="SM01086">
    <property type="entry name" value="ClpB_D2-small"/>
    <property type="match status" value="1"/>
</dbReference>
<dbReference type="Pfam" id="PF06689">
    <property type="entry name" value="zf-C4_ClpX"/>
    <property type="match status" value="1"/>
</dbReference>
<dbReference type="GO" id="GO:0051301">
    <property type="term" value="P:cell division"/>
    <property type="evidence" value="ECO:0007669"/>
    <property type="project" value="TreeGrafter"/>
</dbReference>
<feature type="domain" description="ClpX-type ZB" evidence="9">
    <location>
        <begin position="1"/>
        <end position="54"/>
    </location>
</feature>
<dbReference type="InterPro" id="IPR059188">
    <property type="entry name" value="Znf_CLPX-like"/>
</dbReference>
<dbReference type="SUPFAM" id="SSF52540">
    <property type="entry name" value="P-loop containing nucleoside triphosphate hydrolases"/>
    <property type="match status" value="1"/>
</dbReference>
<dbReference type="GO" id="GO:0008270">
    <property type="term" value="F:zinc ion binding"/>
    <property type="evidence" value="ECO:0007669"/>
    <property type="project" value="UniProtKB-UniRule"/>
</dbReference>
<dbReference type="GO" id="GO:0051082">
    <property type="term" value="F:unfolded protein binding"/>
    <property type="evidence" value="ECO:0007669"/>
    <property type="project" value="UniProtKB-UniRule"/>
</dbReference>
<keyword evidence="1 6" id="KW-0479">Metal-binding</keyword>
<dbReference type="PANTHER" id="PTHR48102:SF7">
    <property type="entry name" value="ATP-DEPENDENT CLP PROTEASE ATP-BINDING SUBUNIT CLPX-LIKE, MITOCHONDRIAL"/>
    <property type="match status" value="1"/>
</dbReference>
<name>A0A1E7KG59_9ACTN</name>
<dbReference type="InterPro" id="IPR027417">
    <property type="entry name" value="P-loop_NTPase"/>
</dbReference>
<evidence type="ECO:0000256" key="3">
    <source>
        <dbReference type="ARBA" id="ARBA00022833"/>
    </source>
</evidence>
<keyword evidence="10" id="KW-0645">Protease</keyword>
<feature type="region of interest" description="Disordered" evidence="8">
    <location>
        <begin position="409"/>
        <end position="431"/>
    </location>
</feature>
<dbReference type="FunFam" id="1.10.8.60:FF:000002">
    <property type="entry name" value="ATP-dependent Clp protease ATP-binding subunit ClpX"/>
    <property type="match status" value="1"/>
</dbReference>
<dbReference type="Gene3D" id="3.40.50.300">
    <property type="entry name" value="P-loop containing nucleotide triphosphate hydrolases"/>
    <property type="match status" value="1"/>
</dbReference>
<dbReference type="GO" id="GO:0051603">
    <property type="term" value="P:proteolysis involved in protein catabolic process"/>
    <property type="evidence" value="ECO:0007669"/>
    <property type="project" value="TreeGrafter"/>
</dbReference>
<dbReference type="Pfam" id="PF10431">
    <property type="entry name" value="ClpB_D2-small"/>
    <property type="match status" value="1"/>
</dbReference>
<proteinExistence type="inferred from homology"/>
<dbReference type="InterPro" id="IPR003593">
    <property type="entry name" value="AAA+_ATPase"/>
</dbReference>
<comment type="function">
    <text evidence="6">ATP-dependent specificity component of the Clp protease. It directs the protease to specific substrates. Can perform chaperone functions in the absence of ClpP.</text>
</comment>
<evidence type="ECO:0000256" key="1">
    <source>
        <dbReference type="ARBA" id="ARBA00022723"/>
    </source>
</evidence>
<dbReference type="InterPro" id="IPR019489">
    <property type="entry name" value="Clp_ATPase_C"/>
</dbReference>
<reference evidence="10 11" key="1">
    <citation type="journal article" date="2016" name="Front. Microbiol.">
        <title>Comparative Genomics Analysis of Streptomyces Species Reveals Their Adaptation to the Marine Environment and Their Diversity at the Genomic Level.</title>
        <authorList>
            <person name="Tian X."/>
            <person name="Zhang Z."/>
            <person name="Yang T."/>
            <person name="Chen M."/>
            <person name="Li J."/>
            <person name="Chen F."/>
            <person name="Yang J."/>
            <person name="Li W."/>
            <person name="Zhang B."/>
            <person name="Zhang Z."/>
            <person name="Wu J."/>
            <person name="Zhang C."/>
            <person name="Long L."/>
            <person name="Xiao J."/>
        </authorList>
    </citation>
    <scope>NUCLEOTIDE SEQUENCE [LARGE SCALE GENOMIC DNA]</scope>
    <source>
        <strain evidence="10 11">SCSIO 02100</strain>
    </source>
</reference>
<dbReference type="GO" id="GO:0008233">
    <property type="term" value="F:peptidase activity"/>
    <property type="evidence" value="ECO:0007669"/>
    <property type="project" value="UniProtKB-KW"/>
</dbReference>
<dbReference type="GO" id="GO:0016887">
    <property type="term" value="F:ATP hydrolysis activity"/>
    <property type="evidence" value="ECO:0007669"/>
    <property type="project" value="InterPro"/>
</dbReference>
<dbReference type="EMBL" id="LJGU01000127">
    <property type="protein sequence ID" value="OEV02917.1"/>
    <property type="molecule type" value="Genomic_DNA"/>
</dbReference>
<comment type="caution">
    <text evidence="10">The sequence shown here is derived from an EMBL/GenBank/DDBJ whole genome shotgun (WGS) entry which is preliminary data.</text>
</comment>
<evidence type="ECO:0000259" key="9">
    <source>
        <dbReference type="PROSITE" id="PS51902"/>
    </source>
</evidence>
<dbReference type="PROSITE" id="PS51902">
    <property type="entry name" value="CLPX_ZB"/>
    <property type="match status" value="1"/>
</dbReference>
<dbReference type="InterPro" id="IPR038366">
    <property type="entry name" value="Znf_CppX_C4_sf"/>
</dbReference>
<dbReference type="InterPro" id="IPR004487">
    <property type="entry name" value="Clp_protease_ATP-bd_su_ClpX"/>
</dbReference>
<dbReference type="SMART" id="SM00994">
    <property type="entry name" value="zf-C4_ClpX"/>
    <property type="match status" value="1"/>
</dbReference>
<dbReference type="PANTHER" id="PTHR48102">
    <property type="entry name" value="ATP-DEPENDENT CLP PROTEASE ATP-BINDING SUBUNIT CLPX-LIKE, MITOCHONDRIAL-RELATED"/>
    <property type="match status" value="1"/>
</dbReference>
<dbReference type="GO" id="GO:0046983">
    <property type="term" value="F:protein dimerization activity"/>
    <property type="evidence" value="ECO:0007669"/>
    <property type="project" value="UniProtKB-UniRule"/>
</dbReference>
<evidence type="ECO:0000313" key="10">
    <source>
        <dbReference type="EMBL" id="OEV02917.1"/>
    </source>
</evidence>
<dbReference type="Proteomes" id="UP000176101">
    <property type="component" value="Unassembled WGS sequence"/>
</dbReference>
<evidence type="ECO:0000256" key="5">
    <source>
        <dbReference type="ARBA" id="ARBA00023186"/>
    </source>
</evidence>
<evidence type="ECO:0000256" key="4">
    <source>
        <dbReference type="ARBA" id="ARBA00022840"/>
    </source>
</evidence>
<keyword evidence="2 6" id="KW-0547">Nucleotide-binding</keyword>
<comment type="subunit">
    <text evidence="6">Component of the ClpX-ClpP complex. Forms a hexameric ring that, in the presence of ATP, binds to fourteen ClpP subunits assembled into a disk-like structure with a central cavity, resembling the structure of eukaryotic proteasomes.</text>
</comment>
<feature type="binding site" evidence="6 7">
    <location>
        <position position="38"/>
    </location>
    <ligand>
        <name>Zn(2+)</name>
        <dbReference type="ChEBI" id="CHEBI:29105"/>
    </ligand>
</feature>
<feature type="binding site" evidence="6 7">
    <location>
        <position position="35"/>
    </location>
    <ligand>
        <name>Zn(2+)</name>
        <dbReference type="ChEBI" id="CHEBI:29105"/>
    </ligand>
</feature>
<dbReference type="AlphaFoldDB" id="A0A1E7KG59"/>
<dbReference type="PATRIC" id="fig|1075402.3.peg.1900"/>
<dbReference type="NCBIfam" id="TIGR00382">
    <property type="entry name" value="clpX"/>
    <property type="match status" value="1"/>
</dbReference>
<dbReference type="RefSeq" id="WP_070197309.1">
    <property type="nucleotide sequence ID" value="NZ_LJGU01000127.1"/>
</dbReference>
<organism evidence="10 11">
    <name type="scientific">Streptomyces oceani</name>
    <dbReference type="NCBI Taxonomy" id="1075402"/>
    <lineage>
        <taxon>Bacteria</taxon>
        <taxon>Bacillati</taxon>
        <taxon>Actinomycetota</taxon>
        <taxon>Actinomycetes</taxon>
        <taxon>Kitasatosporales</taxon>
        <taxon>Streptomycetaceae</taxon>
        <taxon>Streptomyces</taxon>
    </lineage>
</organism>
<dbReference type="HAMAP" id="MF_00175">
    <property type="entry name" value="ClpX"/>
    <property type="match status" value="1"/>
</dbReference>
<accession>A0A1E7KG59</accession>
<evidence type="ECO:0000256" key="7">
    <source>
        <dbReference type="PROSITE-ProRule" id="PRU01250"/>
    </source>
</evidence>
<dbReference type="Pfam" id="PF07724">
    <property type="entry name" value="AAA_2"/>
    <property type="match status" value="1"/>
</dbReference>
<keyword evidence="4 6" id="KW-0067">ATP-binding</keyword>
<keyword evidence="5 6" id="KW-0143">Chaperone</keyword>
<dbReference type="FunFam" id="3.40.50.300:FF:000005">
    <property type="entry name" value="ATP-dependent Clp protease ATP-binding subunit ClpX"/>
    <property type="match status" value="1"/>
</dbReference>
<evidence type="ECO:0000256" key="6">
    <source>
        <dbReference type="HAMAP-Rule" id="MF_00175"/>
    </source>
</evidence>
<feature type="binding site" evidence="6">
    <location>
        <begin position="123"/>
        <end position="130"/>
    </location>
    <ligand>
        <name>ATP</name>
        <dbReference type="ChEBI" id="CHEBI:30616"/>
    </ligand>
</feature>
<evidence type="ECO:0000256" key="2">
    <source>
        <dbReference type="ARBA" id="ARBA00022741"/>
    </source>
</evidence>
<dbReference type="OrthoDB" id="9804062at2"/>
<evidence type="ECO:0000313" key="11">
    <source>
        <dbReference type="Proteomes" id="UP000176101"/>
    </source>
</evidence>
<keyword evidence="3 6" id="KW-0862">Zinc</keyword>
<dbReference type="SMART" id="SM00382">
    <property type="entry name" value="AAA"/>
    <property type="match status" value="1"/>
</dbReference>
<dbReference type="GO" id="GO:0005524">
    <property type="term" value="F:ATP binding"/>
    <property type="evidence" value="ECO:0007669"/>
    <property type="project" value="UniProtKB-UniRule"/>
</dbReference>
<dbReference type="STRING" id="1075402.AN216_14950"/>
<sequence length="431" mass="47259">MARIGDGGDLLKCSFCGKSQKQVKKLIAGPGVYICDECIDLCNEIIEEELAESSEVRWDELPKPREIYEFLGGYVVGQEAAKKALSVAVYNHYKRVQAGENASTQGREDGIELAKSNILLLGPTGSGKTLLAQTLARMLNVPFALADATALTEAGYVGEDVENILLKLIQAADYDVKKAETGIIYIDEIDKVARKSENPSITRDVSGEGVQQALLKILEGATASVPPQGGRKHPHQEFIQIDTTNVLFIVGGAFAGLEKIIESRAGAKGIGFGADIRSKKEIEERNQFEEVMPEDLVKFGMIPEFIGRLPVITNVHNLDREALLQILLEPRNALVKQYQRLFELDNVELDFDRPALEAIADQAILRGTGARGLRAIMEEVLQSVMYEVPSRQDVERVVITEDVVHSSVNPTLVPRTRGKGNTEQGPHEKSA</sequence>
<dbReference type="Gene3D" id="6.20.220.10">
    <property type="entry name" value="ClpX chaperone, C4-type zinc finger domain"/>
    <property type="match status" value="1"/>
</dbReference>
<dbReference type="InterPro" id="IPR046425">
    <property type="entry name" value="ClpX_bact"/>
</dbReference>
<dbReference type="CDD" id="cd19497">
    <property type="entry name" value="RecA-like_ClpX"/>
    <property type="match status" value="1"/>
</dbReference>
<feature type="binding site" evidence="6 7">
    <location>
        <position position="16"/>
    </location>
    <ligand>
        <name>Zn(2+)</name>
        <dbReference type="ChEBI" id="CHEBI:29105"/>
    </ligand>
</feature>
<dbReference type="Gene3D" id="1.10.8.60">
    <property type="match status" value="1"/>
</dbReference>
<dbReference type="GO" id="GO:0140662">
    <property type="term" value="F:ATP-dependent protein folding chaperone"/>
    <property type="evidence" value="ECO:0007669"/>
    <property type="project" value="InterPro"/>
</dbReference>
<comment type="similarity">
    <text evidence="6 7">Belongs to the ClpX chaperone family.</text>
</comment>
<keyword evidence="11" id="KW-1185">Reference proteome</keyword>
<dbReference type="InterPro" id="IPR010603">
    <property type="entry name" value="Znf_CppX_C4"/>
</dbReference>
<feature type="binding site" evidence="6 7">
    <location>
        <position position="13"/>
    </location>
    <ligand>
        <name>Zn(2+)</name>
        <dbReference type="ChEBI" id="CHEBI:29105"/>
    </ligand>
</feature>
<dbReference type="InterPro" id="IPR050052">
    <property type="entry name" value="ATP-dep_Clp_protease_ClpX"/>
</dbReference>